<dbReference type="EMBL" id="JAIWYP010000011">
    <property type="protein sequence ID" value="KAH3733249.1"/>
    <property type="molecule type" value="Genomic_DNA"/>
</dbReference>
<dbReference type="SUPFAM" id="SSF75011">
    <property type="entry name" value="3-carboxy-cis,cis-mucoante lactonizing enzyme"/>
    <property type="match status" value="1"/>
</dbReference>
<organism evidence="1 2">
    <name type="scientific">Dreissena polymorpha</name>
    <name type="common">Zebra mussel</name>
    <name type="synonym">Mytilus polymorpha</name>
    <dbReference type="NCBI Taxonomy" id="45954"/>
    <lineage>
        <taxon>Eukaryota</taxon>
        <taxon>Metazoa</taxon>
        <taxon>Spiralia</taxon>
        <taxon>Lophotrochozoa</taxon>
        <taxon>Mollusca</taxon>
        <taxon>Bivalvia</taxon>
        <taxon>Autobranchia</taxon>
        <taxon>Heteroconchia</taxon>
        <taxon>Euheterodonta</taxon>
        <taxon>Imparidentia</taxon>
        <taxon>Neoheterodontei</taxon>
        <taxon>Myida</taxon>
        <taxon>Dreissenoidea</taxon>
        <taxon>Dreissenidae</taxon>
        <taxon>Dreissena</taxon>
    </lineage>
</organism>
<name>A0A9D4CWC1_DREPO</name>
<reference evidence="1" key="2">
    <citation type="submission" date="2020-11" db="EMBL/GenBank/DDBJ databases">
        <authorList>
            <person name="McCartney M.A."/>
            <person name="Auch B."/>
            <person name="Kono T."/>
            <person name="Mallez S."/>
            <person name="Becker A."/>
            <person name="Gohl D.M."/>
            <person name="Silverstein K.A.T."/>
            <person name="Koren S."/>
            <person name="Bechman K.B."/>
            <person name="Herman A."/>
            <person name="Abrahante J.E."/>
            <person name="Garbe J."/>
        </authorList>
    </citation>
    <scope>NUCLEOTIDE SEQUENCE</scope>
    <source>
        <strain evidence="1">Duluth1</strain>
        <tissue evidence="1">Whole animal</tissue>
    </source>
</reference>
<dbReference type="AlphaFoldDB" id="A0A9D4CWC1"/>
<comment type="caution">
    <text evidence="1">The sequence shown here is derived from an EMBL/GenBank/DDBJ whole genome shotgun (WGS) entry which is preliminary data.</text>
</comment>
<dbReference type="InterPro" id="IPR015943">
    <property type="entry name" value="WD40/YVTN_repeat-like_dom_sf"/>
</dbReference>
<gene>
    <name evidence="1" type="ORF">DPMN_039674</name>
</gene>
<dbReference type="Gene3D" id="2.130.10.10">
    <property type="entry name" value="YVTN repeat-like/Quinoprotein amine dehydrogenase"/>
    <property type="match status" value="1"/>
</dbReference>
<proteinExistence type="predicted"/>
<protein>
    <submittedName>
        <fullName evidence="1">Uncharacterized protein</fullName>
    </submittedName>
</protein>
<evidence type="ECO:0000313" key="1">
    <source>
        <dbReference type="EMBL" id="KAH3733249.1"/>
    </source>
</evidence>
<accession>A0A9D4CWC1</accession>
<sequence length="71" mass="7632">MHVAATGQVFVFGDNSISQVDTVGTAIINTVSVDISQPTSAYFNEDTGKLLVGFRNNNDIIEFHTKGNLTT</sequence>
<keyword evidence="2" id="KW-1185">Reference proteome</keyword>
<evidence type="ECO:0000313" key="2">
    <source>
        <dbReference type="Proteomes" id="UP000828390"/>
    </source>
</evidence>
<dbReference type="Proteomes" id="UP000828390">
    <property type="component" value="Unassembled WGS sequence"/>
</dbReference>
<reference evidence="1" key="1">
    <citation type="journal article" date="2019" name="bioRxiv">
        <title>The Genome of the Zebra Mussel, Dreissena polymorpha: A Resource for Invasive Species Research.</title>
        <authorList>
            <person name="McCartney M.A."/>
            <person name="Auch B."/>
            <person name="Kono T."/>
            <person name="Mallez S."/>
            <person name="Zhang Y."/>
            <person name="Obille A."/>
            <person name="Becker A."/>
            <person name="Abrahante J.E."/>
            <person name="Garbe J."/>
            <person name="Badalamenti J.P."/>
            <person name="Herman A."/>
            <person name="Mangelson H."/>
            <person name="Liachko I."/>
            <person name="Sullivan S."/>
            <person name="Sone E.D."/>
            <person name="Koren S."/>
            <person name="Silverstein K.A.T."/>
            <person name="Beckman K.B."/>
            <person name="Gohl D.M."/>
        </authorList>
    </citation>
    <scope>NUCLEOTIDE SEQUENCE</scope>
    <source>
        <strain evidence="1">Duluth1</strain>
        <tissue evidence="1">Whole animal</tissue>
    </source>
</reference>